<organism evidence="13 14">
    <name type="scientific">Bombella saccharophila</name>
    <dbReference type="NCBI Taxonomy" id="2967338"/>
    <lineage>
        <taxon>Bacteria</taxon>
        <taxon>Pseudomonadati</taxon>
        <taxon>Pseudomonadota</taxon>
        <taxon>Alphaproteobacteria</taxon>
        <taxon>Acetobacterales</taxon>
        <taxon>Acetobacteraceae</taxon>
        <taxon>Bombella</taxon>
    </lineage>
</organism>
<dbReference type="Pfam" id="PF00005">
    <property type="entry name" value="ABC_tran"/>
    <property type="match status" value="1"/>
</dbReference>
<dbReference type="PANTHER" id="PTHR43499:SF1">
    <property type="entry name" value="ABC TRANSPORTER I FAMILY MEMBER 1"/>
    <property type="match status" value="1"/>
</dbReference>
<keyword evidence="5" id="KW-0547">Nucleotide-binding</keyword>
<feature type="transmembrane region" description="Helical" evidence="11">
    <location>
        <begin position="381"/>
        <end position="401"/>
    </location>
</feature>
<dbReference type="InterPro" id="IPR003593">
    <property type="entry name" value="AAA+_ATPase"/>
</dbReference>
<dbReference type="Pfam" id="PF03379">
    <property type="entry name" value="CcmB"/>
    <property type="match status" value="1"/>
</dbReference>
<dbReference type="PROSITE" id="PS00211">
    <property type="entry name" value="ABC_TRANSPORTER_1"/>
    <property type="match status" value="1"/>
</dbReference>
<keyword evidence="4 11" id="KW-0812">Transmembrane</keyword>
<evidence type="ECO:0000256" key="4">
    <source>
        <dbReference type="ARBA" id="ARBA00022692"/>
    </source>
</evidence>
<evidence type="ECO:0000256" key="3">
    <source>
        <dbReference type="ARBA" id="ARBA00022448"/>
    </source>
</evidence>
<proteinExistence type="inferred from homology"/>
<keyword evidence="10 11" id="KW-0472">Membrane</keyword>
<feature type="domain" description="ABC transporter" evidence="12">
    <location>
        <begin position="7"/>
        <end position="225"/>
    </location>
</feature>
<evidence type="ECO:0000256" key="7">
    <source>
        <dbReference type="ARBA" id="ARBA00022840"/>
    </source>
</evidence>
<comment type="similarity">
    <text evidence="2">Belongs to the CcmB/CycW/HelB family.</text>
</comment>
<reference evidence="13 14" key="1">
    <citation type="submission" date="2022-07" db="EMBL/GenBank/DDBJ databases">
        <title>Bombella genomes.</title>
        <authorList>
            <person name="Harer L."/>
            <person name="Styblova S."/>
            <person name="Ehrmann M."/>
        </authorList>
    </citation>
    <scope>NUCLEOTIDE SEQUENCE [LARGE SCALE GENOMIC DNA]</scope>
    <source>
        <strain evidence="13 14">TMW 2.2558</strain>
    </source>
</reference>
<dbReference type="SMART" id="SM00382">
    <property type="entry name" value="AAA"/>
    <property type="match status" value="1"/>
</dbReference>
<evidence type="ECO:0000313" key="14">
    <source>
        <dbReference type="Proteomes" id="UP001165648"/>
    </source>
</evidence>
<keyword evidence="14" id="KW-1185">Reference proteome</keyword>
<dbReference type="EMBL" id="JANIDW010000001">
    <property type="protein sequence ID" value="MCX5613682.1"/>
    <property type="molecule type" value="Genomic_DNA"/>
</dbReference>
<evidence type="ECO:0000256" key="9">
    <source>
        <dbReference type="ARBA" id="ARBA00022989"/>
    </source>
</evidence>
<feature type="transmembrane region" description="Helical" evidence="11">
    <location>
        <begin position="313"/>
        <end position="340"/>
    </location>
</feature>
<evidence type="ECO:0000259" key="12">
    <source>
        <dbReference type="PROSITE" id="PS50893"/>
    </source>
</evidence>
<feature type="transmembrane region" description="Helical" evidence="11">
    <location>
        <begin position="352"/>
        <end position="374"/>
    </location>
</feature>
<dbReference type="PROSITE" id="PS50893">
    <property type="entry name" value="ABC_TRANSPORTER_2"/>
    <property type="match status" value="1"/>
</dbReference>
<dbReference type="NCBIfam" id="TIGR01189">
    <property type="entry name" value="ccmA"/>
    <property type="match status" value="1"/>
</dbReference>
<evidence type="ECO:0000256" key="1">
    <source>
        <dbReference type="ARBA" id="ARBA00004141"/>
    </source>
</evidence>
<evidence type="ECO:0000256" key="2">
    <source>
        <dbReference type="ARBA" id="ARBA00010544"/>
    </source>
</evidence>
<dbReference type="PRINTS" id="PR01414">
    <property type="entry name" value="CCMBBIOGNSIS"/>
</dbReference>
<keyword evidence="9 11" id="KW-1133">Transmembrane helix</keyword>
<comment type="caution">
    <text evidence="13">The sequence shown here is derived from an EMBL/GenBank/DDBJ whole genome shotgun (WGS) entry which is preliminary data.</text>
</comment>
<feature type="transmembrane region" description="Helical" evidence="11">
    <location>
        <begin position="413"/>
        <end position="436"/>
    </location>
</feature>
<keyword evidence="7 13" id="KW-0067">ATP-binding</keyword>
<dbReference type="Gene3D" id="3.40.50.300">
    <property type="entry name" value="P-loop containing nucleotide triphosphate hydrolases"/>
    <property type="match status" value="1"/>
</dbReference>
<feature type="transmembrane region" description="Helical" evidence="11">
    <location>
        <begin position="245"/>
        <end position="263"/>
    </location>
</feature>
<dbReference type="GO" id="GO:0005524">
    <property type="term" value="F:ATP binding"/>
    <property type="evidence" value="ECO:0007669"/>
    <property type="project" value="UniProtKB-KW"/>
</dbReference>
<dbReference type="Proteomes" id="UP001165648">
    <property type="component" value="Unassembled WGS sequence"/>
</dbReference>
<comment type="subcellular location">
    <subcellularLocation>
        <location evidence="1">Membrane</location>
        <topology evidence="1">Multi-pass membrane protein</topology>
    </subcellularLocation>
</comment>
<evidence type="ECO:0000313" key="13">
    <source>
        <dbReference type="EMBL" id="MCX5613682.1"/>
    </source>
</evidence>
<evidence type="ECO:0000256" key="5">
    <source>
        <dbReference type="ARBA" id="ARBA00022741"/>
    </source>
</evidence>
<dbReference type="InterPro" id="IPR003439">
    <property type="entry name" value="ABC_transporter-like_ATP-bd"/>
</dbReference>
<gene>
    <name evidence="13" type="primary">ccmA</name>
    <name evidence="13" type="ORF">NQF64_00255</name>
</gene>
<dbReference type="InterPro" id="IPR005895">
    <property type="entry name" value="ABC_transptr_haem_export_CcmA"/>
</dbReference>
<evidence type="ECO:0000256" key="10">
    <source>
        <dbReference type="ARBA" id="ARBA00023136"/>
    </source>
</evidence>
<dbReference type="RefSeq" id="WP_266106110.1">
    <property type="nucleotide sequence ID" value="NZ_JANIDW010000001.1"/>
</dbReference>
<evidence type="ECO:0000256" key="11">
    <source>
        <dbReference type="SAM" id="Phobius"/>
    </source>
</evidence>
<keyword evidence="8" id="KW-1278">Translocase</keyword>
<keyword evidence="6" id="KW-0201">Cytochrome c-type biogenesis</keyword>
<dbReference type="InterPro" id="IPR017871">
    <property type="entry name" value="ABC_transporter-like_CS"/>
</dbReference>
<accession>A0ABT3W7C3</accession>
<dbReference type="SUPFAM" id="SSF52540">
    <property type="entry name" value="P-loop containing nucleoside triphosphate hydrolases"/>
    <property type="match status" value="1"/>
</dbReference>
<sequence length="441" mass="47414">MHPTPLLSLDHIQLTRAGRCLINDLSGQLYPGDALTLIGPNGVGKSSFLRLIAGLCPPTQGTLTAAANIAWLGTDNALKPTLTVEQNLRLFTPHTITALHEALTHLALTPLLNCPVRLLSYGQKRRVGLARLLLTNAPLWLLDEPTHGLDAQSLALFNTIIATHRARGGCVMAASHNPLLLPHSHILTLGTATHSITPTPLSSRLHIAPPLPQHIHERPKHPVHPFLHHLRREFWLALSHRRDGIAGLGFLIICCMLFALALGPAPARLQQVGPGILWVCLLLASLLPLERLYNADAEDGSLDLLRMRLAPAFIALGKIISHWVTSSLPLLLITPIMALFFQLSLSSLPRLILSMTLGSLTLAFLGGMTAAITLGARQNSLLLPILTLPLMAPSLIFGTLACTMPPGPANHATLSLLAAFFLLSVPLCPFIAGLSLRDAQS</sequence>
<dbReference type="InterPro" id="IPR027417">
    <property type="entry name" value="P-loop_NTPase"/>
</dbReference>
<evidence type="ECO:0000256" key="8">
    <source>
        <dbReference type="ARBA" id="ARBA00022967"/>
    </source>
</evidence>
<dbReference type="InterPro" id="IPR003544">
    <property type="entry name" value="Cyt_c_biogenesis_CcmB"/>
</dbReference>
<name>A0ABT3W7C3_9PROT</name>
<keyword evidence="3" id="KW-0813">Transport</keyword>
<dbReference type="PANTHER" id="PTHR43499">
    <property type="entry name" value="ABC TRANSPORTER I FAMILY MEMBER 1"/>
    <property type="match status" value="1"/>
</dbReference>
<evidence type="ECO:0000256" key="6">
    <source>
        <dbReference type="ARBA" id="ARBA00022748"/>
    </source>
</evidence>
<protein>
    <submittedName>
        <fullName evidence="13">Heme ABC exporter ATP-binding protein CcmA</fullName>
    </submittedName>
</protein>